<evidence type="ECO:0000256" key="1">
    <source>
        <dbReference type="SAM" id="MobiDB-lite"/>
    </source>
</evidence>
<dbReference type="AlphaFoldDB" id="A0A183JR75"/>
<sequence>YGRLDDQERNRYSFRSPPGGCQDGTGTKEELSTEGTAVESFNITYLRDTDKLIEFRLVPLDLPDIKAAPTDIPINVTPPTIERIRMTIIQIESGKAAEPDNIPAEALNSDRSHCTDAPHSIQEDLEEEQVLIDWKEEYLIKEEKKGDLDKYGNHRCITLLSAPEKIVLLNWMNDSVDAQLRDPQVVFRKGWSCTDQIATLRIIVEQSIQWNSSLYINFMDYEKAFNSVDRRTL</sequence>
<evidence type="ECO:0000313" key="3">
    <source>
        <dbReference type="Proteomes" id="UP000279833"/>
    </source>
</evidence>
<dbReference type="PANTHER" id="PTHR47027:SF25">
    <property type="entry name" value="REVERSE TRANSCRIPTASE DOMAIN-CONTAINING PROTEIN"/>
    <property type="match status" value="1"/>
</dbReference>
<evidence type="ECO:0000313" key="2">
    <source>
        <dbReference type="EMBL" id="VDO93997.1"/>
    </source>
</evidence>
<proteinExistence type="predicted"/>
<accession>A0A183JR75</accession>
<reference evidence="2 3" key="2">
    <citation type="submission" date="2018-11" db="EMBL/GenBank/DDBJ databases">
        <authorList>
            <consortium name="Pathogen Informatics"/>
        </authorList>
    </citation>
    <scope>NUCLEOTIDE SEQUENCE [LARGE SCALE GENOMIC DNA]</scope>
    <source>
        <strain evidence="2">Dakar</strain>
        <strain evidence="3">Dakar, Senegal</strain>
    </source>
</reference>
<dbReference type="PANTHER" id="PTHR47027">
    <property type="entry name" value="REVERSE TRANSCRIPTASE DOMAIN-CONTAINING PROTEIN"/>
    <property type="match status" value="1"/>
</dbReference>
<evidence type="ECO:0000313" key="4">
    <source>
        <dbReference type="WBParaSite" id="SCUD_0000521401-mRNA-1"/>
    </source>
</evidence>
<protein>
    <submittedName>
        <fullName evidence="4">Reverse transcriptase domain-containing protein</fullName>
    </submittedName>
</protein>
<gene>
    <name evidence="2" type="ORF">SCUD_LOCUS5215</name>
</gene>
<dbReference type="WBParaSite" id="SCUD_0000521401-mRNA-1">
    <property type="protein sequence ID" value="SCUD_0000521401-mRNA-1"/>
    <property type="gene ID" value="SCUD_0000521401"/>
</dbReference>
<keyword evidence="3" id="KW-1185">Reference proteome</keyword>
<name>A0A183JR75_9TREM</name>
<dbReference type="Proteomes" id="UP000279833">
    <property type="component" value="Unassembled WGS sequence"/>
</dbReference>
<reference evidence="4" key="1">
    <citation type="submission" date="2016-06" db="UniProtKB">
        <authorList>
            <consortium name="WormBaseParasite"/>
        </authorList>
    </citation>
    <scope>IDENTIFICATION</scope>
</reference>
<feature type="region of interest" description="Disordered" evidence="1">
    <location>
        <begin position="1"/>
        <end position="33"/>
    </location>
</feature>
<feature type="compositionally biased region" description="Basic and acidic residues" evidence="1">
    <location>
        <begin position="1"/>
        <end position="11"/>
    </location>
</feature>
<dbReference type="EMBL" id="UZAK01008078">
    <property type="protein sequence ID" value="VDO93997.1"/>
    <property type="molecule type" value="Genomic_DNA"/>
</dbReference>
<organism evidence="4">
    <name type="scientific">Schistosoma curassoni</name>
    <dbReference type="NCBI Taxonomy" id="6186"/>
    <lineage>
        <taxon>Eukaryota</taxon>
        <taxon>Metazoa</taxon>
        <taxon>Spiralia</taxon>
        <taxon>Lophotrochozoa</taxon>
        <taxon>Platyhelminthes</taxon>
        <taxon>Trematoda</taxon>
        <taxon>Digenea</taxon>
        <taxon>Strigeidida</taxon>
        <taxon>Schistosomatoidea</taxon>
        <taxon>Schistosomatidae</taxon>
        <taxon>Schistosoma</taxon>
    </lineage>
</organism>